<dbReference type="EMBL" id="QJKI01000001">
    <property type="protein sequence ID" value="PXX81776.1"/>
    <property type="molecule type" value="Genomic_DNA"/>
</dbReference>
<reference evidence="6 7" key="1">
    <citation type="submission" date="2018-05" db="EMBL/GenBank/DDBJ databases">
        <title>Genomic Encyclopedia of Type Strains, Phase IV (KMG-IV): sequencing the most valuable type-strain genomes for metagenomic binning, comparative biology and taxonomic classification.</title>
        <authorList>
            <person name="Goeker M."/>
        </authorList>
    </citation>
    <scope>NUCLEOTIDE SEQUENCE [LARGE SCALE GENOMIC DNA]</scope>
    <source>
        <strain evidence="6 7">DSM 29661</strain>
    </source>
</reference>
<feature type="transmembrane region" description="Helical" evidence="5">
    <location>
        <begin position="102"/>
        <end position="124"/>
    </location>
</feature>
<sequence length="238" mass="25134">MTDFASLWQAARQQPLTWVFLTMLCYRLAIALNRQSGGHALANPVGLGALLLIGVLLATGTDYKQYFEGGKFIQMLLGPATVALAVPLYANLHRLSKVFWPLLISLLLGSLVGIVSSAGVAWVLGLDDILIKSLLSRSVSTPISMGIASEIGGAPELAAVFVIVSGVFGAMLGWPLLSRLRLGQDVVYGFATGMAAHGIGTARAFQRSDTAGAFSGLAMGLNGLVTAILIPLLLRFWH</sequence>
<dbReference type="AlphaFoldDB" id="A0A318L1F8"/>
<gene>
    <name evidence="6" type="ORF">DFR34_1015</name>
</gene>
<comment type="subcellular location">
    <subcellularLocation>
        <location evidence="1">Membrane</location>
        <topology evidence="1">Multi-pass membrane protein</topology>
    </subcellularLocation>
</comment>
<feature type="transmembrane region" description="Helical" evidence="5">
    <location>
        <begin position="211"/>
        <end position="234"/>
    </location>
</feature>
<dbReference type="Pfam" id="PF04172">
    <property type="entry name" value="LrgB"/>
    <property type="match status" value="1"/>
</dbReference>
<dbReference type="PANTHER" id="PTHR30249:SF0">
    <property type="entry name" value="PLASTIDAL GLYCOLATE_GLYCERATE TRANSLOCATOR 1, CHLOROPLASTIC"/>
    <property type="match status" value="1"/>
</dbReference>
<dbReference type="InterPro" id="IPR007300">
    <property type="entry name" value="CidB/LrgB"/>
</dbReference>
<organism evidence="6 7">
    <name type="scientific">Rivihabitans pingtungensis</name>
    <dbReference type="NCBI Taxonomy" id="1054498"/>
    <lineage>
        <taxon>Bacteria</taxon>
        <taxon>Pseudomonadati</taxon>
        <taxon>Pseudomonadota</taxon>
        <taxon>Betaproteobacteria</taxon>
        <taxon>Neisseriales</taxon>
        <taxon>Aquaspirillaceae</taxon>
        <taxon>Rivihabitans</taxon>
    </lineage>
</organism>
<evidence type="ECO:0000313" key="7">
    <source>
        <dbReference type="Proteomes" id="UP000247555"/>
    </source>
</evidence>
<comment type="caution">
    <text evidence="6">The sequence shown here is derived from an EMBL/GenBank/DDBJ whole genome shotgun (WGS) entry which is preliminary data.</text>
</comment>
<evidence type="ECO:0000313" key="6">
    <source>
        <dbReference type="EMBL" id="PXX81776.1"/>
    </source>
</evidence>
<evidence type="ECO:0000256" key="5">
    <source>
        <dbReference type="SAM" id="Phobius"/>
    </source>
</evidence>
<keyword evidence="4 5" id="KW-0472">Membrane</keyword>
<dbReference type="GO" id="GO:0016020">
    <property type="term" value="C:membrane"/>
    <property type="evidence" value="ECO:0007669"/>
    <property type="project" value="UniProtKB-SubCell"/>
</dbReference>
<keyword evidence="3 5" id="KW-1133">Transmembrane helix</keyword>
<dbReference type="OrthoDB" id="9811701at2"/>
<feature type="transmembrane region" description="Helical" evidence="5">
    <location>
        <begin position="157"/>
        <end position="177"/>
    </location>
</feature>
<dbReference type="PANTHER" id="PTHR30249">
    <property type="entry name" value="PUTATIVE SEROTONIN TRANSPORTER"/>
    <property type="match status" value="1"/>
</dbReference>
<proteinExistence type="predicted"/>
<keyword evidence="6" id="KW-0378">Hydrolase</keyword>
<feature type="transmembrane region" description="Helical" evidence="5">
    <location>
        <begin position="16"/>
        <end position="33"/>
    </location>
</feature>
<evidence type="ECO:0000256" key="4">
    <source>
        <dbReference type="ARBA" id="ARBA00023136"/>
    </source>
</evidence>
<accession>A0A318L1F8</accession>
<dbReference type="GO" id="GO:0016787">
    <property type="term" value="F:hydrolase activity"/>
    <property type="evidence" value="ECO:0007669"/>
    <property type="project" value="UniProtKB-KW"/>
</dbReference>
<feature type="transmembrane region" description="Helical" evidence="5">
    <location>
        <begin position="186"/>
        <end position="205"/>
    </location>
</feature>
<evidence type="ECO:0000256" key="1">
    <source>
        <dbReference type="ARBA" id="ARBA00004141"/>
    </source>
</evidence>
<feature type="transmembrane region" description="Helical" evidence="5">
    <location>
        <begin position="72"/>
        <end position="90"/>
    </location>
</feature>
<protein>
    <submittedName>
        <fullName evidence="6">Putative murein hydrolase (TIGR00659 family)</fullName>
    </submittedName>
</protein>
<dbReference type="Proteomes" id="UP000247555">
    <property type="component" value="Unassembled WGS sequence"/>
</dbReference>
<feature type="transmembrane region" description="Helical" evidence="5">
    <location>
        <begin position="40"/>
        <end position="60"/>
    </location>
</feature>
<evidence type="ECO:0000256" key="3">
    <source>
        <dbReference type="ARBA" id="ARBA00022989"/>
    </source>
</evidence>
<evidence type="ECO:0000256" key="2">
    <source>
        <dbReference type="ARBA" id="ARBA00022692"/>
    </source>
</evidence>
<keyword evidence="2 5" id="KW-0812">Transmembrane</keyword>
<dbReference type="RefSeq" id="WP_110389115.1">
    <property type="nucleotide sequence ID" value="NZ_CALCOA010000170.1"/>
</dbReference>
<keyword evidence="7" id="KW-1185">Reference proteome</keyword>
<name>A0A318L1F8_9NEIS</name>